<reference evidence="3 4" key="1">
    <citation type="submission" date="2019-04" db="EMBL/GenBank/DDBJ databases">
        <authorList>
            <consortium name="DOE Joint Genome Institute"/>
            <person name="Mondo S."/>
            <person name="Kjaerbolling I."/>
            <person name="Vesth T."/>
            <person name="Frisvad J.C."/>
            <person name="Nybo J.L."/>
            <person name="Theobald S."/>
            <person name="Kildgaard S."/>
            <person name="Isbrandt T."/>
            <person name="Kuo A."/>
            <person name="Sato A."/>
            <person name="Lyhne E.K."/>
            <person name="Kogle M.E."/>
            <person name="Wiebenga A."/>
            <person name="Kun R.S."/>
            <person name="Lubbers R.J."/>
            <person name="Makela M.R."/>
            <person name="Barry K."/>
            <person name="Chovatia M."/>
            <person name="Clum A."/>
            <person name="Daum C."/>
            <person name="Haridas S."/>
            <person name="He G."/>
            <person name="LaButti K."/>
            <person name="Lipzen A."/>
            <person name="Riley R."/>
            <person name="Salamov A."/>
            <person name="Simmons B.A."/>
            <person name="Magnuson J.K."/>
            <person name="Henrissat B."/>
            <person name="Mortensen U.H."/>
            <person name="Larsen T.O."/>
            <person name="Devries R.P."/>
            <person name="Grigoriev I.V."/>
            <person name="Machida M."/>
            <person name="Baker S.E."/>
            <person name="Andersen M.R."/>
            <person name="Cantor M.N."/>
            <person name="Hua S.X."/>
        </authorList>
    </citation>
    <scope>NUCLEOTIDE SEQUENCE [LARGE SCALE GENOMIC DNA]</scope>
    <source>
        <strain evidence="3 4">CBS 119388</strain>
    </source>
</reference>
<dbReference type="InterPro" id="IPR001229">
    <property type="entry name" value="Jacalin-like_lectin_dom"/>
</dbReference>
<protein>
    <recommendedName>
        <fullName evidence="2">Jacalin-type lectin domain-containing protein</fullName>
    </recommendedName>
</protein>
<name>A0A5N7DF44_9EURO</name>
<organism evidence="3 4">
    <name type="scientific">Aspergillus pseudonomiae</name>
    <dbReference type="NCBI Taxonomy" id="1506151"/>
    <lineage>
        <taxon>Eukaryota</taxon>
        <taxon>Fungi</taxon>
        <taxon>Dikarya</taxon>
        <taxon>Ascomycota</taxon>
        <taxon>Pezizomycotina</taxon>
        <taxon>Eurotiomycetes</taxon>
        <taxon>Eurotiomycetidae</taxon>
        <taxon>Eurotiales</taxon>
        <taxon>Aspergillaceae</taxon>
        <taxon>Aspergillus</taxon>
        <taxon>Aspergillus subgen. Circumdati</taxon>
    </lineage>
</organism>
<dbReference type="Proteomes" id="UP000325579">
    <property type="component" value="Unassembled WGS sequence"/>
</dbReference>
<accession>A0A5N7DF44</accession>
<gene>
    <name evidence="3" type="ORF">BDV37DRAFT_282312</name>
</gene>
<dbReference type="AlphaFoldDB" id="A0A5N7DF44"/>
<dbReference type="RefSeq" id="XP_031942395.1">
    <property type="nucleotide sequence ID" value="XM_032087013.1"/>
</dbReference>
<feature type="region of interest" description="Disordered" evidence="1">
    <location>
        <begin position="152"/>
        <end position="175"/>
    </location>
</feature>
<sequence length="175" mass="19129">MPNRNDYIFNKPVGGRGGDSFGDELWSDTPVSEVEAWYGHAWGADFTVLKGIKVHWGRNSSRRVGQPSDGELHTSYSFAPNERVRWMTLKGADPGSQGRCDSLSFEANNPFAAGGTGGSPHNEDLGNHVFHGFVGKAAGDIDSLGAVFHRRRHKPSARLEDHAEAQRTMDPPAEK</sequence>
<proteinExistence type="predicted"/>
<dbReference type="SUPFAM" id="SSF51101">
    <property type="entry name" value="Mannose-binding lectins"/>
    <property type="match status" value="1"/>
</dbReference>
<feature type="domain" description="Jacalin-type lectin" evidence="2">
    <location>
        <begin position="11"/>
        <end position="146"/>
    </location>
</feature>
<keyword evidence="4" id="KW-1185">Reference proteome</keyword>
<evidence type="ECO:0000256" key="1">
    <source>
        <dbReference type="SAM" id="MobiDB-lite"/>
    </source>
</evidence>
<evidence type="ECO:0000259" key="2">
    <source>
        <dbReference type="Pfam" id="PF01419"/>
    </source>
</evidence>
<evidence type="ECO:0000313" key="3">
    <source>
        <dbReference type="EMBL" id="KAE8405076.1"/>
    </source>
</evidence>
<dbReference type="OrthoDB" id="4449122at2759"/>
<feature type="compositionally biased region" description="Basic and acidic residues" evidence="1">
    <location>
        <begin position="157"/>
        <end position="175"/>
    </location>
</feature>
<dbReference type="GeneID" id="43671704"/>
<dbReference type="Pfam" id="PF01419">
    <property type="entry name" value="Jacalin"/>
    <property type="match status" value="1"/>
</dbReference>
<evidence type="ECO:0000313" key="4">
    <source>
        <dbReference type="Proteomes" id="UP000325579"/>
    </source>
</evidence>
<dbReference type="EMBL" id="ML736763">
    <property type="protein sequence ID" value="KAE8405076.1"/>
    <property type="molecule type" value="Genomic_DNA"/>
</dbReference>
<dbReference type="Gene3D" id="2.100.10.30">
    <property type="entry name" value="Jacalin-like lectin domain"/>
    <property type="match status" value="1"/>
</dbReference>
<dbReference type="InterPro" id="IPR036404">
    <property type="entry name" value="Jacalin-like_lectin_dom_sf"/>
</dbReference>